<gene>
    <name evidence="6" type="ORF">Cch02nite_48380</name>
</gene>
<keyword evidence="7" id="KW-1185">Reference proteome</keyword>
<dbReference type="SUPFAM" id="SSF46689">
    <property type="entry name" value="Homeodomain-like"/>
    <property type="match status" value="1"/>
</dbReference>
<evidence type="ECO:0000256" key="2">
    <source>
        <dbReference type="ARBA" id="ARBA00023125"/>
    </source>
</evidence>
<name>A0A8J3JZR0_9ACTN</name>
<dbReference type="Proteomes" id="UP000619293">
    <property type="component" value="Unassembled WGS sequence"/>
</dbReference>
<evidence type="ECO:0000313" key="6">
    <source>
        <dbReference type="EMBL" id="GIF91394.1"/>
    </source>
</evidence>
<keyword evidence="2 4" id="KW-0238">DNA-binding</keyword>
<dbReference type="InterPro" id="IPR050109">
    <property type="entry name" value="HTH-type_TetR-like_transc_reg"/>
</dbReference>
<evidence type="ECO:0000256" key="1">
    <source>
        <dbReference type="ARBA" id="ARBA00023015"/>
    </source>
</evidence>
<sequence length="181" mass="19822">MRADAARNLAVVLRTGARLLAEDPRTSLAAIATAADVDRTTLHRHFATRKALLSAVFQAKLDSSEEVLDAARLTTAPVAVALHRYVEGIIPVSREWPVDTRHMMQQDPAASVRRDQLSARVDAFVQRAVDEGHLRNDIPLPWARAVLDQLVDTGAHRFPEIDAAQAADLVVDIFLNGLGNH</sequence>
<evidence type="ECO:0000256" key="3">
    <source>
        <dbReference type="ARBA" id="ARBA00023163"/>
    </source>
</evidence>
<keyword evidence="3" id="KW-0804">Transcription</keyword>
<feature type="domain" description="HTH tetR-type" evidence="5">
    <location>
        <begin position="6"/>
        <end position="64"/>
    </location>
</feature>
<proteinExistence type="predicted"/>
<dbReference type="InterPro" id="IPR009057">
    <property type="entry name" value="Homeodomain-like_sf"/>
</dbReference>
<dbReference type="PANTHER" id="PTHR30055">
    <property type="entry name" value="HTH-TYPE TRANSCRIPTIONAL REGULATOR RUTR"/>
    <property type="match status" value="1"/>
</dbReference>
<dbReference type="InterPro" id="IPR001647">
    <property type="entry name" value="HTH_TetR"/>
</dbReference>
<dbReference type="Pfam" id="PF00440">
    <property type="entry name" value="TetR_N"/>
    <property type="match status" value="1"/>
</dbReference>
<dbReference type="SUPFAM" id="SSF48498">
    <property type="entry name" value="Tetracyclin repressor-like, C-terminal domain"/>
    <property type="match status" value="1"/>
</dbReference>
<dbReference type="GO" id="GO:0003700">
    <property type="term" value="F:DNA-binding transcription factor activity"/>
    <property type="evidence" value="ECO:0007669"/>
    <property type="project" value="TreeGrafter"/>
</dbReference>
<organism evidence="6 7">
    <name type="scientific">Catellatospora chokoriensis</name>
    <dbReference type="NCBI Taxonomy" id="310353"/>
    <lineage>
        <taxon>Bacteria</taxon>
        <taxon>Bacillati</taxon>
        <taxon>Actinomycetota</taxon>
        <taxon>Actinomycetes</taxon>
        <taxon>Micromonosporales</taxon>
        <taxon>Micromonosporaceae</taxon>
        <taxon>Catellatospora</taxon>
    </lineage>
</organism>
<dbReference type="AlphaFoldDB" id="A0A8J3JZR0"/>
<dbReference type="PANTHER" id="PTHR30055:SF234">
    <property type="entry name" value="HTH-TYPE TRANSCRIPTIONAL REGULATOR BETI"/>
    <property type="match status" value="1"/>
</dbReference>
<dbReference type="PROSITE" id="PS50977">
    <property type="entry name" value="HTH_TETR_2"/>
    <property type="match status" value="1"/>
</dbReference>
<dbReference type="Gene3D" id="1.10.357.10">
    <property type="entry name" value="Tetracycline Repressor, domain 2"/>
    <property type="match status" value="1"/>
</dbReference>
<reference evidence="6 7" key="1">
    <citation type="submission" date="2021-01" db="EMBL/GenBank/DDBJ databases">
        <title>Whole genome shotgun sequence of Catellatospora chokoriensis NBRC 107358.</title>
        <authorList>
            <person name="Komaki H."/>
            <person name="Tamura T."/>
        </authorList>
    </citation>
    <scope>NUCLEOTIDE SEQUENCE [LARGE SCALE GENOMIC DNA]</scope>
    <source>
        <strain evidence="6 7">NBRC 107358</strain>
    </source>
</reference>
<comment type="caution">
    <text evidence="6">The sequence shown here is derived from an EMBL/GenBank/DDBJ whole genome shotgun (WGS) entry which is preliminary data.</text>
</comment>
<evidence type="ECO:0000256" key="4">
    <source>
        <dbReference type="PROSITE-ProRule" id="PRU00335"/>
    </source>
</evidence>
<dbReference type="EMBL" id="BONG01000031">
    <property type="protein sequence ID" value="GIF91394.1"/>
    <property type="molecule type" value="Genomic_DNA"/>
</dbReference>
<evidence type="ECO:0000259" key="5">
    <source>
        <dbReference type="PROSITE" id="PS50977"/>
    </source>
</evidence>
<dbReference type="InterPro" id="IPR036271">
    <property type="entry name" value="Tet_transcr_reg_TetR-rel_C_sf"/>
</dbReference>
<keyword evidence="1" id="KW-0805">Transcription regulation</keyword>
<protein>
    <submittedName>
        <fullName evidence="6">TetR family transcriptional regulator</fullName>
    </submittedName>
</protein>
<dbReference type="RefSeq" id="WP_191837885.1">
    <property type="nucleotide sequence ID" value="NZ_BONG01000031.1"/>
</dbReference>
<evidence type="ECO:0000313" key="7">
    <source>
        <dbReference type="Proteomes" id="UP000619293"/>
    </source>
</evidence>
<dbReference type="GO" id="GO:0000976">
    <property type="term" value="F:transcription cis-regulatory region binding"/>
    <property type="evidence" value="ECO:0007669"/>
    <property type="project" value="TreeGrafter"/>
</dbReference>
<accession>A0A8J3JZR0</accession>
<feature type="DNA-binding region" description="H-T-H motif" evidence="4">
    <location>
        <begin position="27"/>
        <end position="46"/>
    </location>
</feature>